<evidence type="ECO:0000313" key="7">
    <source>
        <dbReference type="Ensembl" id="ENSMALP00000014657.1"/>
    </source>
</evidence>
<keyword evidence="5" id="KW-0732">Signal</keyword>
<evidence type="ECO:0000256" key="3">
    <source>
        <dbReference type="ARBA" id="ARBA00023136"/>
    </source>
</evidence>
<evidence type="ECO:0000313" key="8">
    <source>
        <dbReference type="Proteomes" id="UP000261600"/>
    </source>
</evidence>
<dbReference type="InterPro" id="IPR036179">
    <property type="entry name" value="Ig-like_dom_sf"/>
</dbReference>
<dbReference type="AlphaFoldDB" id="A0A3Q3JKB9"/>
<evidence type="ECO:0000256" key="4">
    <source>
        <dbReference type="SAM" id="Phobius"/>
    </source>
</evidence>
<dbReference type="GO" id="GO:0005886">
    <property type="term" value="C:plasma membrane"/>
    <property type="evidence" value="ECO:0007669"/>
    <property type="project" value="TreeGrafter"/>
</dbReference>
<dbReference type="Ensembl" id="ENSMALT00000014964.1">
    <property type="protein sequence ID" value="ENSMALP00000014657.1"/>
    <property type="gene ID" value="ENSMALG00000010288.1"/>
</dbReference>
<reference evidence="7" key="2">
    <citation type="submission" date="2025-09" db="UniProtKB">
        <authorList>
            <consortium name="Ensembl"/>
        </authorList>
    </citation>
    <scope>IDENTIFICATION</scope>
</reference>
<dbReference type="SUPFAM" id="SSF48726">
    <property type="entry name" value="Immunoglobulin"/>
    <property type="match status" value="2"/>
</dbReference>
<feature type="domain" description="Ig-like" evidence="6">
    <location>
        <begin position="2"/>
        <end position="108"/>
    </location>
</feature>
<keyword evidence="4" id="KW-1133">Transmembrane helix</keyword>
<dbReference type="PANTHER" id="PTHR11860:SF87">
    <property type="entry name" value="CMRF35-LIKE MOLECULE 8"/>
    <property type="match status" value="1"/>
</dbReference>
<feature type="domain" description="Ig-like" evidence="6">
    <location>
        <begin position="140"/>
        <end position="221"/>
    </location>
</feature>
<reference evidence="7" key="1">
    <citation type="submission" date="2025-08" db="UniProtKB">
        <authorList>
            <consortium name="Ensembl"/>
        </authorList>
    </citation>
    <scope>IDENTIFICATION</scope>
</reference>
<comment type="subcellular location">
    <subcellularLocation>
        <location evidence="1">Membrane</location>
    </subcellularLocation>
</comment>
<feature type="chain" id="PRO_5018641261" description="Ig-like domain-containing protein" evidence="5">
    <location>
        <begin position="21"/>
        <end position="357"/>
    </location>
</feature>
<dbReference type="PANTHER" id="PTHR11860">
    <property type="entry name" value="POLYMERIC-IMMUNOGLOBULIN RECEPTOR"/>
    <property type="match status" value="1"/>
</dbReference>
<dbReference type="CDD" id="cd05716">
    <property type="entry name" value="IgV_pIgR_like"/>
    <property type="match status" value="1"/>
</dbReference>
<dbReference type="Pfam" id="PF07686">
    <property type="entry name" value="V-set"/>
    <property type="match status" value="2"/>
</dbReference>
<feature type="transmembrane region" description="Helical" evidence="4">
    <location>
        <begin position="334"/>
        <end position="351"/>
    </location>
</feature>
<accession>A0A3Q3JKB9</accession>
<dbReference type="STRING" id="43700.ENSMALP00000014657"/>
<dbReference type="InterPro" id="IPR013783">
    <property type="entry name" value="Ig-like_fold"/>
</dbReference>
<dbReference type="Gene3D" id="2.60.40.10">
    <property type="entry name" value="Immunoglobulins"/>
    <property type="match status" value="2"/>
</dbReference>
<evidence type="ECO:0000256" key="1">
    <source>
        <dbReference type="ARBA" id="ARBA00004370"/>
    </source>
</evidence>
<proteinExistence type="predicted"/>
<dbReference type="InterPro" id="IPR007110">
    <property type="entry name" value="Ig-like_dom"/>
</dbReference>
<evidence type="ECO:0000256" key="5">
    <source>
        <dbReference type="SAM" id="SignalP"/>
    </source>
</evidence>
<evidence type="ECO:0000259" key="6">
    <source>
        <dbReference type="PROSITE" id="PS50835"/>
    </source>
</evidence>
<dbReference type="PROSITE" id="PS50835">
    <property type="entry name" value="IG_LIKE"/>
    <property type="match status" value="2"/>
</dbReference>
<dbReference type="InterPro" id="IPR013106">
    <property type="entry name" value="Ig_V-set"/>
</dbReference>
<protein>
    <recommendedName>
        <fullName evidence="6">Ig-like domain-containing protein</fullName>
    </recommendedName>
</protein>
<sequence length="357" mass="40420">MPQLLILTLNLLSWIPVFLCRVTTVEEFAVLEGRSLTVPCHYEPQYASYVKYWCSGRMRSFCSILAQTDATLVEDKVSILDDPVQLVFTVTMNDLKVEDSGWYMCGVEIEGIWHADDIAYTYIKVIHGMSIVNSQLTGEEGSSVTAECLYSERYREKKKKWCRSGDWSSCLQTDSEGNYEDTSVAISDDRTGKFTVTLKKLQMRDTGWYLCSTEQAREAVHVLVTPQPTTTAPSVTSPFTSGQAVAHLAPPKPIIKQNVDSHRHILMSLTVCSIMLLVGSAIWARKMWNVHRPYPVQRHDKEARAPLSVSLPLIKTSVTILLHTSPFKKKKHHYQGYVLLIIALIFLSVSHRSSQWM</sequence>
<organism evidence="7 8">
    <name type="scientific">Monopterus albus</name>
    <name type="common">Swamp eel</name>
    <dbReference type="NCBI Taxonomy" id="43700"/>
    <lineage>
        <taxon>Eukaryota</taxon>
        <taxon>Metazoa</taxon>
        <taxon>Chordata</taxon>
        <taxon>Craniata</taxon>
        <taxon>Vertebrata</taxon>
        <taxon>Euteleostomi</taxon>
        <taxon>Actinopterygii</taxon>
        <taxon>Neopterygii</taxon>
        <taxon>Teleostei</taxon>
        <taxon>Neoteleostei</taxon>
        <taxon>Acanthomorphata</taxon>
        <taxon>Anabantaria</taxon>
        <taxon>Synbranchiformes</taxon>
        <taxon>Synbranchidae</taxon>
        <taxon>Monopterus</taxon>
    </lineage>
</organism>
<keyword evidence="3 4" id="KW-0472">Membrane</keyword>
<feature type="signal peptide" evidence="5">
    <location>
        <begin position="1"/>
        <end position="20"/>
    </location>
</feature>
<keyword evidence="8" id="KW-1185">Reference proteome</keyword>
<dbReference type="GO" id="GO:0004888">
    <property type="term" value="F:transmembrane signaling receptor activity"/>
    <property type="evidence" value="ECO:0007669"/>
    <property type="project" value="TreeGrafter"/>
</dbReference>
<dbReference type="InterPro" id="IPR003599">
    <property type="entry name" value="Ig_sub"/>
</dbReference>
<name>A0A3Q3JKB9_MONAL</name>
<dbReference type="InterPro" id="IPR050671">
    <property type="entry name" value="CD300_family_receptors"/>
</dbReference>
<feature type="transmembrane region" description="Helical" evidence="4">
    <location>
        <begin position="265"/>
        <end position="284"/>
    </location>
</feature>
<dbReference type="Proteomes" id="UP000261600">
    <property type="component" value="Unplaced"/>
</dbReference>
<evidence type="ECO:0000256" key="2">
    <source>
        <dbReference type="ARBA" id="ARBA00022692"/>
    </source>
</evidence>
<feature type="transmembrane region" description="Helical" evidence="4">
    <location>
        <begin position="305"/>
        <end position="322"/>
    </location>
</feature>
<keyword evidence="2 4" id="KW-0812">Transmembrane</keyword>
<dbReference type="SMART" id="SM00409">
    <property type="entry name" value="IG"/>
    <property type="match status" value="2"/>
</dbReference>